<evidence type="ECO:0000313" key="3">
    <source>
        <dbReference type="Proteomes" id="UP001159427"/>
    </source>
</evidence>
<keyword evidence="1" id="KW-0812">Transmembrane</keyword>
<proteinExistence type="predicted"/>
<keyword evidence="1" id="KW-1133">Transmembrane helix</keyword>
<feature type="transmembrane region" description="Helical" evidence="1">
    <location>
        <begin position="112"/>
        <end position="137"/>
    </location>
</feature>
<sequence>MACEELKPVRESLCLLVFKVVFIASFLFLVFYLTMQLDFGVKHLAKTMVAVFTGLFPKIVCKYFDGERQKRVEALIIKEKAPKIVESYLNSVLRANEGQENSGAETDEVKTLYILLLFPEKSLPFVACFLLFCYYLFSNYSAFTERYHDLSLTIFNCYKKQTDQISHEEVDINTSDDMHNAGVVKIPKEIFYMACEELKPVRESLCLLAFKVVFIASFLFLVFYLTMQVDFGVKPLTKTVVAVLTGLFPKIVCKYFEGQRQKRMEALIIEEKAPKIVEAYLNSVLRADEGQE</sequence>
<dbReference type="Proteomes" id="UP001159427">
    <property type="component" value="Unassembled WGS sequence"/>
</dbReference>
<feature type="non-terminal residue" evidence="2">
    <location>
        <position position="292"/>
    </location>
</feature>
<evidence type="ECO:0000256" key="1">
    <source>
        <dbReference type="SAM" id="Phobius"/>
    </source>
</evidence>
<reference evidence="2 3" key="1">
    <citation type="submission" date="2022-05" db="EMBL/GenBank/DDBJ databases">
        <authorList>
            <consortium name="Genoscope - CEA"/>
            <person name="William W."/>
        </authorList>
    </citation>
    <scope>NUCLEOTIDE SEQUENCE [LARGE SCALE GENOMIC DNA]</scope>
</reference>
<feature type="transmembrane region" description="Helical" evidence="1">
    <location>
        <begin position="239"/>
        <end position="256"/>
    </location>
</feature>
<feature type="transmembrane region" description="Helical" evidence="1">
    <location>
        <begin position="12"/>
        <end position="33"/>
    </location>
</feature>
<protein>
    <submittedName>
        <fullName evidence="2">Uncharacterized protein</fullName>
    </submittedName>
</protein>
<gene>
    <name evidence="2" type="ORF">PEVE_00011421</name>
</gene>
<dbReference type="EMBL" id="CALNXI010001821">
    <property type="protein sequence ID" value="CAH3177746.1"/>
    <property type="molecule type" value="Genomic_DNA"/>
</dbReference>
<evidence type="ECO:0000313" key="2">
    <source>
        <dbReference type="EMBL" id="CAH3177746.1"/>
    </source>
</evidence>
<comment type="caution">
    <text evidence="2">The sequence shown here is derived from an EMBL/GenBank/DDBJ whole genome shotgun (WGS) entry which is preliminary data.</text>
</comment>
<keyword evidence="3" id="KW-1185">Reference proteome</keyword>
<accession>A0ABN8REP4</accession>
<feature type="transmembrane region" description="Helical" evidence="1">
    <location>
        <begin position="205"/>
        <end position="227"/>
    </location>
</feature>
<organism evidence="2 3">
    <name type="scientific">Porites evermanni</name>
    <dbReference type="NCBI Taxonomy" id="104178"/>
    <lineage>
        <taxon>Eukaryota</taxon>
        <taxon>Metazoa</taxon>
        <taxon>Cnidaria</taxon>
        <taxon>Anthozoa</taxon>
        <taxon>Hexacorallia</taxon>
        <taxon>Scleractinia</taxon>
        <taxon>Fungiina</taxon>
        <taxon>Poritidae</taxon>
        <taxon>Porites</taxon>
    </lineage>
</organism>
<name>A0ABN8REP4_9CNID</name>
<keyword evidence="1" id="KW-0472">Membrane</keyword>